<dbReference type="EMBL" id="KQ085912">
    <property type="protein sequence ID" value="KLO16797.1"/>
    <property type="molecule type" value="Genomic_DNA"/>
</dbReference>
<proteinExistence type="predicted"/>
<accession>A0A0H2RYU2</accession>
<feature type="region of interest" description="Disordered" evidence="1">
    <location>
        <begin position="1"/>
        <end position="23"/>
    </location>
</feature>
<keyword evidence="3" id="KW-1185">Reference proteome</keyword>
<dbReference type="Proteomes" id="UP000053477">
    <property type="component" value="Unassembled WGS sequence"/>
</dbReference>
<feature type="region of interest" description="Disordered" evidence="1">
    <location>
        <begin position="167"/>
        <end position="188"/>
    </location>
</feature>
<dbReference type="InParanoid" id="A0A0H2RYU2"/>
<gene>
    <name evidence="2" type="ORF">SCHPADRAFT_201021</name>
</gene>
<protein>
    <submittedName>
        <fullName evidence="2">Uncharacterized protein</fullName>
    </submittedName>
</protein>
<evidence type="ECO:0000313" key="2">
    <source>
        <dbReference type="EMBL" id="KLO16797.1"/>
    </source>
</evidence>
<organism evidence="2 3">
    <name type="scientific">Schizopora paradoxa</name>
    <dbReference type="NCBI Taxonomy" id="27342"/>
    <lineage>
        <taxon>Eukaryota</taxon>
        <taxon>Fungi</taxon>
        <taxon>Dikarya</taxon>
        <taxon>Basidiomycota</taxon>
        <taxon>Agaricomycotina</taxon>
        <taxon>Agaricomycetes</taxon>
        <taxon>Hymenochaetales</taxon>
        <taxon>Schizoporaceae</taxon>
        <taxon>Schizopora</taxon>
    </lineage>
</organism>
<evidence type="ECO:0000256" key="1">
    <source>
        <dbReference type="SAM" id="MobiDB-lite"/>
    </source>
</evidence>
<feature type="region of interest" description="Disordered" evidence="1">
    <location>
        <begin position="103"/>
        <end position="134"/>
    </location>
</feature>
<feature type="compositionally biased region" description="Polar residues" evidence="1">
    <location>
        <begin position="1"/>
        <end position="10"/>
    </location>
</feature>
<reference evidence="2 3" key="1">
    <citation type="submission" date="2015-04" db="EMBL/GenBank/DDBJ databases">
        <title>Complete genome sequence of Schizopora paradoxa KUC8140, a cosmopolitan wood degrader in East Asia.</title>
        <authorList>
            <consortium name="DOE Joint Genome Institute"/>
            <person name="Min B."/>
            <person name="Park H."/>
            <person name="Jang Y."/>
            <person name="Kim J.-J."/>
            <person name="Kim K.H."/>
            <person name="Pangilinan J."/>
            <person name="Lipzen A."/>
            <person name="Riley R."/>
            <person name="Grigoriev I.V."/>
            <person name="Spatafora J.W."/>
            <person name="Choi I.-G."/>
        </authorList>
    </citation>
    <scope>NUCLEOTIDE SEQUENCE [LARGE SCALE GENOMIC DNA]</scope>
    <source>
        <strain evidence="2 3">KUC8140</strain>
    </source>
</reference>
<name>A0A0H2RYU2_9AGAM</name>
<feature type="compositionally biased region" description="Polar residues" evidence="1">
    <location>
        <begin position="123"/>
        <end position="134"/>
    </location>
</feature>
<sequence length="197" mass="22169">MRSRLNTGTPSFDAPDEVRRARRPTFLETESRSRDVGIRFDNRDGGRKCAKQAQLQVRVRLRLKVGVGVTAYYRQAILVAWNPEQTCHCIDTIDISSTNARLPAGRTRRSRPNWTDGRMGAGVTSNSTSSAQPQNLTEGAFRSVGCDYIIFLSSPPVLSCQRSHRSRHRHRTEHGISQPHLRTRSTTPSVRLSVFPI</sequence>
<evidence type="ECO:0000313" key="3">
    <source>
        <dbReference type="Proteomes" id="UP000053477"/>
    </source>
</evidence>
<dbReference type="AlphaFoldDB" id="A0A0H2RYU2"/>